<evidence type="ECO:0000256" key="12">
    <source>
        <dbReference type="SAM" id="MobiDB-lite"/>
    </source>
</evidence>
<keyword evidence="7" id="KW-0413">Isomerase</keyword>
<dbReference type="InterPro" id="IPR014017">
    <property type="entry name" value="DNA_helicase_UvrD-like_C"/>
</dbReference>
<evidence type="ECO:0000256" key="4">
    <source>
        <dbReference type="ARBA" id="ARBA00022806"/>
    </source>
</evidence>
<keyword evidence="4 11" id="KW-0347">Helicase</keyword>
<dbReference type="EC" id="5.6.2.4" evidence="9"/>
<evidence type="ECO:0000256" key="9">
    <source>
        <dbReference type="ARBA" id="ARBA00034808"/>
    </source>
</evidence>
<dbReference type="InterPro" id="IPR014016">
    <property type="entry name" value="UvrD-like_ATP-bd"/>
</dbReference>
<dbReference type="Pfam" id="PF13361">
    <property type="entry name" value="UvrD_C"/>
    <property type="match status" value="1"/>
</dbReference>
<dbReference type="Gene3D" id="1.10.10.160">
    <property type="match status" value="1"/>
</dbReference>
<organism evidence="15 16">
    <name type="scientific">Halotia branconii CENA392</name>
    <dbReference type="NCBI Taxonomy" id="1539056"/>
    <lineage>
        <taxon>Bacteria</taxon>
        <taxon>Bacillati</taxon>
        <taxon>Cyanobacteriota</taxon>
        <taxon>Cyanophyceae</taxon>
        <taxon>Nostocales</taxon>
        <taxon>Nodulariaceae</taxon>
        <taxon>Halotia</taxon>
    </lineage>
</organism>
<dbReference type="PANTHER" id="PTHR11070">
    <property type="entry name" value="UVRD / RECB / PCRA DNA HELICASE FAMILY MEMBER"/>
    <property type="match status" value="1"/>
</dbReference>
<dbReference type="InterPro" id="IPR027417">
    <property type="entry name" value="P-loop_NTPase"/>
</dbReference>
<dbReference type="GO" id="GO:0043138">
    <property type="term" value="F:3'-5' DNA helicase activity"/>
    <property type="evidence" value="ECO:0007669"/>
    <property type="project" value="UniProtKB-EC"/>
</dbReference>
<feature type="binding site" evidence="11">
    <location>
        <begin position="55"/>
        <end position="62"/>
    </location>
    <ligand>
        <name>ATP</name>
        <dbReference type="ChEBI" id="CHEBI:30616"/>
    </ligand>
</feature>
<evidence type="ECO:0000256" key="6">
    <source>
        <dbReference type="ARBA" id="ARBA00023125"/>
    </source>
</evidence>
<dbReference type="GO" id="GO:0000725">
    <property type="term" value="P:recombinational repair"/>
    <property type="evidence" value="ECO:0007669"/>
    <property type="project" value="TreeGrafter"/>
</dbReference>
<gene>
    <name evidence="15" type="ORF">QI031_06760</name>
</gene>
<dbReference type="PROSITE" id="PS51198">
    <property type="entry name" value="UVRD_HELICASE_ATP_BIND"/>
    <property type="match status" value="1"/>
</dbReference>
<name>A0AAJ6NV42_9CYAN</name>
<protein>
    <recommendedName>
        <fullName evidence="9">DNA 3'-5' helicase</fullName>
        <ecNumber evidence="9">5.6.2.4</ecNumber>
    </recommendedName>
</protein>
<sequence length="821" mass="92452">MSDDNFTATVTQESLSSQRSPIISLREKSLKIRNSLRPGQQQMADWQSGPLAVSAVPGAGKSTGMAAAAAIAIARQYESSTTSRSSSRRQIVVVTFTRSAAANIKAKIRQYLKDDLALPQTGFAVYTLHGLALNIATRHPDLSGLQLENVTLITPSQSHRFIRTAVEQWINHNLEHYLRLLEGHQFDGEETERLRRQSVLRTEVLPDLATTVIHEAKSSGILPEKLQEWSQQTTDEYAILRVAAGLYEQYQNIMRSREFIDYDDMILAALRVLENDSARRIEQNQVFAVFEDEAQDSSPLQTQLLEILASDLTGENEKDSSSNSTFNLVRVGDPNQAINSTFTPADPIYFRQFCEECDRLEKLATMDQAGRSTRIILEAANFALQWVNSFYGSQGKVDPERSRSRSVSQRKAKISPLPFRPQTILPVGLGDPQPNANPAPVGRGLEIYNPRDIHHTVELISQRVIELFAEDPTKISAAILVRENRQGRWLAEVLTPICKEHNITLYDVGERDRRSHIPQEILALLQFCDRPHSPDYLKAALEALVQRQLIPTQDLNALASLPEDFLYPGPLAPPQSEAVQKASHLCRSLLRARLELPLYQLISFLALVLNYDQAELATADKLAERVNQQIAGNSSMGAILSALSEIVSSERFEPVETEDLEARYTRTNQLTIITMHKAKGLDWDYVFIPFLHENLIPGRFWIPPQSQFLGDFTLSEVARAQIRAALHGELEIPDVAQAWEQSKHLKTAEEYRLLYVAMTRAKKLLWMSAAQKAPFTWSKPENLQEQAPCPVFGALKRQFPECVVTDIFVKLKIKNEYSVKK</sequence>
<dbReference type="EMBL" id="CP124543">
    <property type="protein sequence ID" value="WGV27187.1"/>
    <property type="molecule type" value="Genomic_DNA"/>
</dbReference>
<keyword evidence="3 11" id="KW-0378">Hydrolase</keyword>
<evidence type="ECO:0000256" key="1">
    <source>
        <dbReference type="ARBA" id="ARBA00009922"/>
    </source>
</evidence>
<dbReference type="GO" id="GO:0003677">
    <property type="term" value="F:DNA binding"/>
    <property type="evidence" value="ECO:0007669"/>
    <property type="project" value="UniProtKB-KW"/>
</dbReference>
<dbReference type="GO" id="GO:0005524">
    <property type="term" value="F:ATP binding"/>
    <property type="evidence" value="ECO:0007669"/>
    <property type="project" value="UniProtKB-UniRule"/>
</dbReference>
<evidence type="ECO:0000256" key="5">
    <source>
        <dbReference type="ARBA" id="ARBA00022840"/>
    </source>
</evidence>
<dbReference type="Pfam" id="PF00580">
    <property type="entry name" value="UvrD-helicase"/>
    <property type="match status" value="1"/>
</dbReference>
<accession>A0AAJ6NV42</accession>
<dbReference type="GO" id="GO:0016787">
    <property type="term" value="F:hydrolase activity"/>
    <property type="evidence" value="ECO:0007669"/>
    <property type="project" value="UniProtKB-UniRule"/>
</dbReference>
<evidence type="ECO:0000256" key="11">
    <source>
        <dbReference type="PROSITE-ProRule" id="PRU00560"/>
    </source>
</evidence>
<dbReference type="RefSeq" id="WP_281484426.1">
    <property type="nucleotide sequence ID" value="NZ_CP124543.1"/>
</dbReference>
<evidence type="ECO:0000259" key="14">
    <source>
        <dbReference type="PROSITE" id="PS51217"/>
    </source>
</evidence>
<evidence type="ECO:0000256" key="7">
    <source>
        <dbReference type="ARBA" id="ARBA00023235"/>
    </source>
</evidence>
<dbReference type="SUPFAM" id="SSF52540">
    <property type="entry name" value="P-loop containing nucleoside triphosphate hydrolases"/>
    <property type="match status" value="1"/>
</dbReference>
<comment type="catalytic activity">
    <reaction evidence="8">
        <text>Couples ATP hydrolysis with the unwinding of duplex DNA by translocating in the 3'-5' direction.</text>
        <dbReference type="EC" id="5.6.2.4"/>
    </reaction>
</comment>
<evidence type="ECO:0000313" key="16">
    <source>
        <dbReference type="Proteomes" id="UP001223520"/>
    </source>
</evidence>
<evidence type="ECO:0000256" key="10">
    <source>
        <dbReference type="ARBA" id="ARBA00048988"/>
    </source>
</evidence>
<dbReference type="Proteomes" id="UP001223520">
    <property type="component" value="Chromosome"/>
</dbReference>
<keyword evidence="6" id="KW-0238">DNA-binding</keyword>
<comment type="catalytic activity">
    <reaction evidence="10">
        <text>ATP + H2O = ADP + phosphate + H(+)</text>
        <dbReference type="Rhea" id="RHEA:13065"/>
        <dbReference type="ChEBI" id="CHEBI:15377"/>
        <dbReference type="ChEBI" id="CHEBI:15378"/>
        <dbReference type="ChEBI" id="CHEBI:30616"/>
        <dbReference type="ChEBI" id="CHEBI:43474"/>
        <dbReference type="ChEBI" id="CHEBI:456216"/>
        <dbReference type="EC" id="5.6.2.4"/>
    </reaction>
</comment>
<reference evidence="15 16" key="1">
    <citation type="journal article" date="2023" name="Limnol Oceanogr Lett">
        <title>Environmental adaptations by the intertidal Antarctic cyanobacterium Halotia branconii CENA392 as revealed using long-read genome sequencing.</title>
        <authorList>
            <person name="Dextro R.B."/>
            <person name="Delbaje E."/>
            <person name="Freitas P.N.N."/>
            <person name="Geraldes V."/>
            <person name="Pinto E."/>
            <person name="Long P.F."/>
            <person name="Fiore M.F."/>
        </authorList>
    </citation>
    <scope>NUCLEOTIDE SEQUENCE [LARGE SCALE GENOMIC DNA]</scope>
    <source>
        <strain evidence="15 16">CENA392</strain>
    </source>
</reference>
<comment type="similarity">
    <text evidence="1">Belongs to the helicase family. UvrD subfamily.</text>
</comment>
<feature type="domain" description="UvrD-like helicase ATP-binding" evidence="13">
    <location>
        <begin position="34"/>
        <end position="373"/>
    </location>
</feature>
<keyword evidence="5 11" id="KW-0067">ATP-binding</keyword>
<keyword evidence="16" id="KW-1185">Reference proteome</keyword>
<dbReference type="Gene3D" id="1.10.486.10">
    <property type="entry name" value="PCRA, domain 4"/>
    <property type="match status" value="1"/>
</dbReference>
<dbReference type="InterPro" id="IPR000212">
    <property type="entry name" value="DNA_helicase_UvrD/REP"/>
</dbReference>
<dbReference type="InterPro" id="IPR013986">
    <property type="entry name" value="DExx_box_DNA_helicase_dom_sf"/>
</dbReference>
<dbReference type="AlphaFoldDB" id="A0AAJ6NV42"/>
<dbReference type="GO" id="GO:0005829">
    <property type="term" value="C:cytosol"/>
    <property type="evidence" value="ECO:0007669"/>
    <property type="project" value="TreeGrafter"/>
</dbReference>
<evidence type="ECO:0000256" key="3">
    <source>
        <dbReference type="ARBA" id="ARBA00022801"/>
    </source>
</evidence>
<evidence type="ECO:0000256" key="8">
    <source>
        <dbReference type="ARBA" id="ARBA00034617"/>
    </source>
</evidence>
<dbReference type="PROSITE" id="PS51217">
    <property type="entry name" value="UVRD_HELICASE_CTER"/>
    <property type="match status" value="1"/>
</dbReference>
<keyword evidence="2 11" id="KW-0547">Nucleotide-binding</keyword>
<dbReference type="Gene3D" id="3.40.50.300">
    <property type="entry name" value="P-loop containing nucleotide triphosphate hydrolases"/>
    <property type="match status" value="2"/>
</dbReference>
<dbReference type="KEGG" id="hbq:QI031_06760"/>
<feature type="region of interest" description="Disordered" evidence="12">
    <location>
        <begin position="1"/>
        <end position="20"/>
    </location>
</feature>
<evidence type="ECO:0000256" key="2">
    <source>
        <dbReference type="ARBA" id="ARBA00022741"/>
    </source>
</evidence>
<evidence type="ECO:0000313" key="15">
    <source>
        <dbReference type="EMBL" id="WGV27187.1"/>
    </source>
</evidence>
<evidence type="ECO:0000259" key="13">
    <source>
        <dbReference type="PROSITE" id="PS51198"/>
    </source>
</evidence>
<feature type="domain" description="UvrD-like helicase C-terminal" evidence="14">
    <location>
        <begin position="414"/>
        <end position="680"/>
    </location>
</feature>
<dbReference type="PANTHER" id="PTHR11070:SF2">
    <property type="entry name" value="ATP-DEPENDENT DNA HELICASE SRS2"/>
    <property type="match status" value="1"/>
</dbReference>
<proteinExistence type="inferred from homology"/>
<dbReference type="GO" id="GO:0033202">
    <property type="term" value="C:DNA helicase complex"/>
    <property type="evidence" value="ECO:0007669"/>
    <property type="project" value="TreeGrafter"/>
</dbReference>